<dbReference type="Proteomes" id="UP000955338">
    <property type="component" value="Chromosome"/>
</dbReference>
<name>A0A8D4IZ50_9PAST</name>
<organism evidence="1 2">
    <name type="scientific">Mergibacter septicus</name>
    <dbReference type="NCBI Taxonomy" id="221402"/>
    <lineage>
        <taxon>Bacteria</taxon>
        <taxon>Pseudomonadati</taxon>
        <taxon>Pseudomonadota</taxon>
        <taxon>Gammaproteobacteria</taxon>
        <taxon>Pasteurellales</taxon>
        <taxon>Pasteurellaceae</taxon>
        <taxon>Mergibacter</taxon>
    </lineage>
</organism>
<keyword evidence="2" id="KW-1185">Reference proteome</keyword>
<proteinExistence type="predicted"/>
<sequence>MTKPEYVNHFENLLLYYDVKDYGIISSHFQNHSFSDSKDSTERVQNELKKAMNSFKLRLRLKDMLYIDISYSTPEDIQYQKKSREDWANEYQKVIQKLSGIVGKESFLEDCAKILNRYQLTELGNLILNYGDSITDSSEFFYSLSNLLSKYSEIKNISSEMFFSIVNENEISLVLWKKNECIFVKKEYISKLNLIFTPENDVKFSSSDCDDEDYFIYGRYNAPRSFIANKKIKKLLRILDE</sequence>
<evidence type="ECO:0000313" key="2">
    <source>
        <dbReference type="Proteomes" id="UP000955338"/>
    </source>
</evidence>
<evidence type="ECO:0000313" key="1">
    <source>
        <dbReference type="EMBL" id="QDJ13978.1"/>
    </source>
</evidence>
<gene>
    <name evidence="1" type="ORF">CEP48_00330</name>
</gene>
<dbReference type="RefSeq" id="WP_261919939.1">
    <property type="nucleotide sequence ID" value="NZ_CP022011.1"/>
</dbReference>
<dbReference type="EMBL" id="CP022011">
    <property type="protein sequence ID" value="QDJ13978.1"/>
    <property type="molecule type" value="Genomic_DNA"/>
</dbReference>
<accession>A0A8D4IZ50</accession>
<reference evidence="1" key="1">
    <citation type="submission" date="2017-06" db="EMBL/GenBank/DDBJ databases">
        <title>Genome sequencing of pathogenic and non-pathogenic strains within Bisgaard taxon 40.</title>
        <authorList>
            <person name="Ladner J.T."/>
            <person name="Lovett S.P."/>
            <person name="Koroleva G."/>
            <person name="Lorch J.M."/>
        </authorList>
    </citation>
    <scope>NUCLEOTIDE SEQUENCE</scope>
    <source>
        <strain evidence="1">27576-1-I1</strain>
    </source>
</reference>
<dbReference type="AlphaFoldDB" id="A0A8D4IZ50"/>
<protein>
    <submittedName>
        <fullName evidence="1">Uncharacterized protein</fullName>
    </submittedName>
</protein>